<dbReference type="AlphaFoldDB" id="A0AAD9EHU6"/>
<name>A0AAD9EHU6_9PEZI</name>
<comment type="caution">
    <text evidence="1">The sequence shown here is derived from an EMBL/GenBank/DDBJ whole genome shotgun (WGS) entry which is preliminary data.</text>
</comment>
<gene>
    <name evidence="1" type="ORF">CCHR01_12033</name>
</gene>
<evidence type="ECO:0000313" key="2">
    <source>
        <dbReference type="Proteomes" id="UP001243330"/>
    </source>
</evidence>
<organism evidence="1 2">
    <name type="scientific">Colletotrichum chrysophilum</name>
    <dbReference type="NCBI Taxonomy" id="1836956"/>
    <lineage>
        <taxon>Eukaryota</taxon>
        <taxon>Fungi</taxon>
        <taxon>Dikarya</taxon>
        <taxon>Ascomycota</taxon>
        <taxon>Pezizomycotina</taxon>
        <taxon>Sordariomycetes</taxon>
        <taxon>Hypocreomycetidae</taxon>
        <taxon>Glomerellales</taxon>
        <taxon>Glomerellaceae</taxon>
        <taxon>Colletotrichum</taxon>
        <taxon>Colletotrichum gloeosporioides species complex</taxon>
    </lineage>
</organism>
<accession>A0AAD9EHU6</accession>
<sequence length="96" mass="11027">MPEQRNASFGTRGMAVDRKAAATIRLCRHTVIQLSHPFCEVYEKCRSRAAESKCTCFSRSTHFRFICHAILPCSEEQLLKHLNAITPNILFHDHLK</sequence>
<dbReference type="Proteomes" id="UP001243330">
    <property type="component" value="Unassembled WGS sequence"/>
</dbReference>
<proteinExistence type="predicted"/>
<dbReference type="EMBL" id="JAQOWY010000276">
    <property type="protein sequence ID" value="KAK1845326.1"/>
    <property type="molecule type" value="Genomic_DNA"/>
</dbReference>
<keyword evidence="2" id="KW-1185">Reference proteome</keyword>
<evidence type="ECO:0000313" key="1">
    <source>
        <dbReference type="EMBL" id="KAK1845326.1"/>
    </source>
</evidence>
<reference evidence="1" key="1">
    <citation type="submission" date="2023-01" db="EMBL/GenBank/DDBJ databases">
        <title>Colletotrichum chrysophilum M932 genome sequence.</title>
        <authorList>
            <person name="Baroncelli R."/>
        </authorList>
    </citation>
    <scope>NUCLEOTIDE SEQUENCE</scope>
    <source>
        <strain evidence="1">M932</strain>
    </source>
</reference>
<protein>
    <submittedName>
        <fullName evidence="1">Uncharacterized protein</fullName>
    </submittedName>
</protein>